<dbReference type="AlphaFoldDB" id="A0A977KB43"/>
<gene>
    <name evidence="1" type="ORF">IPA_04510</name>
</gene>
<dbReference type="EMBL" id="CP006868">
    <property type="protein sequence ID" value="UXD22414.1"/>
    <property type="molecule type" value="Genomic_DNA"/>
</dbReference>
<name>A0A977KB43_9CREN</name>
<protein>
    <recommendedName>
        <fullName evidence="3">CBS domain-containing protein</fullName>
    </recommendedName>
</protein>
<dbReference type="KEGG" id="ipc:IPA_04510"/>
<proteinExistence type="predicted"/>
<evidence type="ECO:0008006" key="3">
    <source>
        <dbReference type="Google" id="ProtNLM"/>
    </source>
</evidence>
<dbReference type="Proteomes" id="UP001063698">
    <property type="component" value="Chromosome"/>
</dbReference>
<accession>A0A977KB43</accession>
<keyword evidence="2" id="KW-1185">Reference proteome</keyword>
<evidence type="ECO:0000313" key="1">
    <source>
        <dbReference type="EMBL" id="UXD22414.1"/>
    </source>
</evidence>
<sequence length="274" mass="30838">MRPRVPEGPRFLRSDGTPDKMTRVHKEQKWINETKEPEVLHSPNAPLRSVVIELLQSNLLNVIVAEGDKYLGVGTLPKVTALIALWRDRNTPIYKIFLEPLKRLEERVPPITDEMNDKDVSKLLDENALIDEYPVVSNEKVVAILPVREIIGKYSPSAPSVQLSSIAQEVPKVGSVGEALLVMEEKGVPVVLVEDKVLDARSVLKKIWDERRKSIGEVSFDDVATENFNLFKASLTLKEILEEIDPHKVDYILVDDDGKVKYVPLGRVASKLLH</sequence>
<reference evidence="1" key="1">
    <citation type="submission" date="2013-11" db="EMBL/GenBank/DDBJ databases">
        <title>Comparative genomics of Ignicoccus.</title>
        <authorList>
            <person name="Podar M."/>
        </authorList>
    </citation>
    <scope>NUCLEOTIDE SEQUENCE</scope>
    <source>
        <strain evidence="1">DSM 13166</strain>
    </source>
</reference>
<organism evidence="1 2">
    <name type="scientific">Ignicoccus pacificus DSM 13166</name>
    <dbReference type="NCBI Taxonomy" id="940294"/>
    <lineage>
        <taxon>Archaea</taxon>
        <taxon>Thermoproteota</taxon>
        <taxon>Thermoprotei</taxon>
        <taxon>Desulfurococcales</taxon>
        <taxon>Desulfurococcaceae</taxon>
        <taxon>Ignicoccus</taxon>
    </lineage>
</organism>
<evidence type="ECO:0000313" key="2">
    <source>
        <dbReference type="Proteomes" id="UP001063698"/>
    </source>
</evidence>